<sequence>MELFPATNEDQWTLIRKVIEDCDYYIVVIGGRYGSVGPLGISYTQMEYEYAVAQNKPVIAFLHKDPGTLPAKRVEKSEQGKEKLDEFRALAQQKMCKFWTTPADLGSAVSRSLIKLIKANPAVGWVKADLLPEKSATEEILRLRQQIEDLQNQLADSQQASTIGIEHLAQGDDIVEISYAFGAFKTSEWRPDVTYKASFQTTWNHIFSAISPLLIDEAPDNTLKKGLNSFIEAEQLN</sequence>
<evidence type="ECO:0000259" key="2">
    <source>
        <dbReference type="Pfam" id="PF13271"/>
    </source>
</evidence>
<dbReference type="STRING" id="498211.CJA_0146"/>
<dbReference type="HOGENOM" id="CLU_062193_1_1_6"/>
<dbReference type="AlphaFoldDB" id="B3PG91"/>
<dbReference type="eggNOG" id="ENOG5031ZXI">
    <property type="taxonomic scope" value="Bacteria"/>
</dbReference>
<keyword evidence="1" id="KW-0175">Coiled coil</keyword>
<protein>
    <recommendedName>
        <fullName evidence="2">DUF4062 domain-containing protein</fullName>
    </recommendedName>
</protein>
<dbReference type="KEGG" id="cja:CJA_0146"/>
<evidence type="ECO:0000313" key="4">
    <source>
        <dbReference type="Proteomes" id="UP000001036"/>
    </source>
</evidence>
<dbReference type="Pfam" id="PF13271">
    <property type="entry name" value="DUF4062"/>
    <property type="match status" value="1"/>
</dbReference>
<feature type="domain" description="DUF4062" evidence="2">
    <location>
        <begin position="1"/>
        <end position="51"/>
    </location>
</feature>
<feature type="coiled-coil region" evidence="1">
    <location>
        <begin position="133"/>
        <end position="160"/>
    </location>
</feature>
<evidence type="ECO:0000313" key="3">
    <source>
        <dbReference type="EMBL" id="ACE84069.1"/>
    </source>
</evidence>
<dbReference type="EMBL" id="CP000934">
    <property type="protein sequence ID" value="ACE84069.1"/>
    <property type="molecule type" value="Genomic_DNA"/>
</dbReference>
<keyword evidence="4" id="KW-1185">Reference proteome</keyword>
<name>B3PG91_CELJU</name>
<evidence type="ECO:0000256" key="1">
    <source>
        <dbReference type="SAM" id="Coils"/>
    </source>
</evidence>
<accession>B3PG91</accession>
<dbReference type="InterPro" id="IPR025139">
    <property type="entry name" value="DUF4062"/>
</dbReference>
<proteinExistence type="predicted"/>
<dbReference type="Proteomes" id="UP000001036">
    <property type="component" value="Chromosome"/>
</dbReference>
<organism evidence="3 4">
    <name type="scientific">Cellvibrio japonicus (strain Ueda107)</name>
    <name type="common">Pseudomonas fluorescens subsp. cellulosa</name>
    <dbReference type="NCBI Taxonomy" id="498211"/>
    <lineage>
        <taxon>Bacteria</taxon>
        <taxon>Pseudomonadati</taxon>
        <taxon>Pseudomonadota</taxon>
        <taxon>Gammaproteobacteria</taxon>
        <taxon>Cellvibrionales</taxon>
        <taxon>Cellvibrionaceae</taxon>
        <taxon>Cellvibrio</taxon>
    </lineage>
</organism>
<reference evidence="3 4" key="1">
    <citation type="journal article" date="2008" name="J. Bacteriol.">
        <title>Insights into plant cell wall degradation from the genome sequence of the soil bacterium Cellvibrio japonicus.</title>
        <authorList>
            <person name="Deboy R.T."/>
            <person name="Mongodin E.F."/>
            <person name="Fouts D.E."/>
            <person name="Tailford L.E."/>
            <person name="Khouri H."/>
            <person name="Emerson J.B."/>
            <person name="Mohamoud Y."/>
            <person name="Watkins K."/>
            <person name="Henrissat B."/>
            <person name="Gilbert H.J."/>
            <person name="Nelson K.E."/>
        </authorList>
    </citation>
    <scope>NUCLEOTIDE SEQUENCE [LARGE SCALE GENOMIC DNA]</scope>
    <source>
        <strain evidence="3 4">Ueda107</strain>
    </source>
</reference>
<gene>
    <name evidence="3" type="ordered locus">CJA_0146</name>
</gene>